<reference evidence="1 2" key="1">
    <citation type="journal article" date="2019" name="G3 (Bethesda)">
        <title>Sequencing of a Wild Apple (Malus baccata) Genome Unravels the Differences Between Cultivated and Wild Apple Species Regarding Disease Resistance and Cold Tolerance.</title>
        <authorList>
            <person name="Chen X."/>
        </authorList>
    </citation>
    <scope>NUCLEOTIDE SEQUENCE [LARGE SCALE GENOMIC DNA]</scope>
    <source>
        <strain evidence="2">cv. Shandingzi</strain>
        <tissue evidence="1">Leaves</tissue>
    </source>
</reference>
<proteinExistence type="predicted"/>
<comment type="caution">
    <text evidence="1">The sequence shown here is derived from an EMBL/GenBank/DDBJ whole genome shotgun (WGS) entry which is preliminary data.</text>
</comment>
<dbReference type="AlphaFoldDB" id="A0A540NHX8"/>
<evidence type="ECO:0000313" key="1">
    <source>
        <dbReference type="EMBL" id="TQE10655.1"/>
    </source>
</evidence>
<keyword evidence="2" id="KW-1185">Reference proteome</keyword>
<feature type="non-terminal residue" evidence="1">
    <location>
        <position position="1"/>
    </location>
</feature>
<protein>
    <recommendedName>
        <fullName evidence="3">Ubiquitin-like protease family profile domain-containing protein</fullName>
    </recommendedName>
</protein>
<gene>
    <name evidence="1" type="ORF">C1H46_003768</name>
</gene>
<accession>A0A540NHX8</accession>
<dbReference type="Proteomes" id="UP000315295">
    <property type="component" value="Unassembled WGS sequence"/>
</dbReference>
<evidence type="ECO:0008006" key="3">
    <source>
        <dbReference type="Google" id="ProtNLM"/>
    </source>
</evidence>
<evidence type="ECO:0000313" key="2">
    <source>
        <dbReference type="Proteomes" id="UP000315295"/>
    </source>
</evidence>
<dbReference type="EMBL" id="VIEB01000038">
    <property type="protein sequence ID" value="TQE10655.1"/>
    <property type="molecule type" value="Genomic_DNA"/>
</dbReference>
<sequence>IKNNFCLIAGLRCDKPYDLEVKPSNIWLLTKYFPQKFGFVGESIKGKGKSVKGKGKVKTAPKKATKKVSVTCVELERAFKECEDEDDVLNMGLVYFPEAVLIEVKSNVGEGDEERMVMWKKIRMMKRNNRGEVKRGRDPDGATKGLVMPFSLTPDTNDVEEFKVKIKEFKVVVGCLAHEKDTFSEKCIKEGLTKELKALRRVVKEEDEGKEGQSLKNSKMVSEGACYAKGATFKPINSGCVVKECWEQLENMMVGDTDIWRWPIDKEEWLSTNTCYQCDHTVRTAHRATRGRKPESSTSFLHVLLKTVKGKGEPFSTSWLVNVESMCMPLNLDNHWVAVEMNLKA</sequence>
<name>A0A540NHX8_MALBA</name>
<organism evidence="1 2">
    <name type="scientific">Malus baccata</name>
    <name type="common">Siberian crab apple</name>
    <name type="synonym">Pyrus baccata</name>
    <dbReference type="NCBI Taxonomy" id="106549"/>
    <lineage>
        <taxon>Eukaryota</taxon>
        <taxon>Viridiplantae</taxon>
        <taxon>Streptophyta</taxon>
        <taxon>Embryophyta</taxon>
        <taxon>Tracheophyta</taxon>
        <taxon>Spermatophyta</taxon>
        <taxon>Magnoliopsida</taxon>
        <taxon>eudicotyledons</taxon>
        <taxon>Gunneridae</taxon>
        <taxon>Pentapetalae</taxon>
        <taxon>rosids</taxon>
        <taxon>fabids</taxon>
        <taxon>Rosales</taxon>
        <taxon>Rosaceae</taxon>
        <taxon>Amygdaloideae</taxon>
        <taxon>Maleae</taxon>
        <taxon>Malus</taxon>
    </lineage>
</organism>